<dbReference type="InterPro" id="IPR011990">
    <property type="entry name" value="TPR-like_helical_dom_sf"/>
</dbReference>
<dbReference type="AlphaFoldDB" id="A0A9X2EHK9"/>
<feature type="repeat" description="TPR" evidence="1">
    <location>
        <begin position="114"/>
        <end position="147"/>
    </location>
</feature>
<sequence length="410" mass="44191">MKSTLTAIALALASTTMVAAPSAAIAQEEGKQIEVSDKARDSIFKAQEAVQAQNWAEAPALFAAVEPNIEKPDDRYYLGYLKLQMAEATGDTNTLMSALSDMEQSGWDPSVNWANEFVNEGIRQYNDENYEMARTLFNRALQSDPNYGEAYLRIGLSHYEEDNSELAFENMSRGIAVNEAAGAEVPETWYSNAISIAYNEGLAGGVPVAIKWAQAYPSAEVWRSVTRYYLEGALESGALSDNEAVDVYRLSRVAGALAGEYDYATYADALIRSAYGIEALSVLEEGAEVNAIDPTKVAFSQRFDQARKDAAADRAVIEDDAAAAMTAADALAARTAADSLYGAGEYQRAADLYRAALTKANPDTNLINLRLGMALVGMGDWAGAKAALDQVGGKYDTLADLWLAYVATQS</sequence>
<evidence type="ECO:0000256" key="1">
    <source>
        <dbReference type="PROSITE-ProRule" id="PRU00339"/>
    </source>
</evidence>
<accession>A0A9X2EHK9</accession>
<organism evidence="3 4">
    <name type="scientific">Sphingomicrobium sediminis</name>
    <dbReference type="NCBI Taxonomy" id="2950949"/>
    <lineage>
        <taxon>Bacteria</taxon>
        <taxon>Pseudomonadati</taxon>
        <taxon>Pseudomonadota</taxon>
        <taxon>Alphaproteobacteria</taxon>
        <taxon>Sphingomonadales</taxon>
        <taxon>Sphingomonadaceae</taxon>
        <taxon>Sphingomicrobium</taxon>
    </lineage>
</organism>
<dbReference type="SMART" id="SM00028">
    <property type="entry name" value="TPR"/>
    <property type="match status" value="3"/>
</dbReference>
<proteinExistence type="predicted"/>
<comment type="caution">
    <text evidence="3">The sequence shown here is derived from an EMBL/GenBank/DDBJ whole genome shotgun (WGS) entry which is preliminary data.</text>
</comment>
<dbReference type="PROSITE" id="PS50005">
    <property type="entry name" value="TPR"/>
    <property type="match status" value="1"/>
</dbReference>
<dbReference type="Pfam" id="PF13174">
    <property type="entry name" value="TPR_6"/>
    <property type="match status" value="1"/>
</dbReference>
<reference evidence="3" key="1">
    <citation type="submission" date="2022-06" db="EMBL/GenBank/DDBJ databases">
        <title>Sphingomicrobium sedimins sp. nov., a marine bacterium isolated from tidal flat.</title>
        <authorList>
            <person name="Kim C.-H."/>
            <person name="Yoo Y."/>
            <person name="Kim J.-J."/>
        </authorList>
    </citation>
    <scope>NUCLEOTIDE SEQUENCE</scope>
    <source>
        <strain evidence="3">GRR-S6-50</strain>
    </source>
</reference>
<keyword evidence="2" id="KW-0732">Signal</keyword>
<dbReference type="EMBL" id="JAMSHT010000001">
    <property type="protein sequence ID" value="MCM8556831.1"/>
    <property type="molecule type" value="Genomic_DNA"/>
</dbReference>
<keyword evidence="1" id="KW-0802">TPR repeat</keyword>
<dbReference type="SUPFAM" id="SSF48452">
    <property type="entry name" value="TPR-like"/>
    <property type="match status" value="1"/>
</dbReference>
<gene>
    <name evidence="3" type="ORF">NDO55_03250</name>
</gene>
<keyword evidence="4" id="KW-1185">Reference proteome</keyword>
<dbReference type="RefSeq" id="WP_252112371.1">
    <property type="nucleotide sequence ID" value="NZ_JAMSHT010000001.1"/>
</dbReference>
<protein>
    <submittedName>
        <fullName evidence="3">Tetratricopeptide repeat protein</fullName>
    </submittedName>
</protein>
<evidence type="ECO:0000256" key="2">
    <source>
        <dbReference type="SAM" id="SignalP"/>
    </source>
</evidence>
<evidence type="ECO:0000313" key="4">
    <source>
        <dbReference type="Proteomes" id="UP001155128"/>
    </source>
</evidence>
<feature type="signal peptide" evidence="2">
    <location>
        <begin position="1"/>
        <end position="19"/>
    </location>
</feature>
<feature type="chain" id="PRO_5040925191" evidence="2">
    <location>
        <begin position="20"/>
        <end position="410"/>
    </location>
</feature>
<dbReference type="InterPro" id="IPR019734">
    <property type="entry name" value="TPR_rpt"/>
</dbReference>
<dbReference type="Proteomes" id="UP001155128">
    <property type="component" value="Unassembled WGS sequence"/>
</dbReference>
<name>A0A9X2EHK9_9SPHN</name>
<evidence type="ECO:0000313" key="3">
    <source>
        <dbReference type="EMBL" id="MCM8556831.1"/>
    </source>
</evidence>
<dbReference type="Gene3D" id="1.25.40.10">
    <property type="entry name" value="Tetratricopeptide repeat domain"/>
    <property type="match status" value="2"/>
</dbReference>